<dbReference type="Proteomes" id="UP000238523">
    <property type="component" value="Chromosome"/>
</dbReference>
<evidence type="ECO:0000313" key="1">
    <source>
        <dbReference type="EMBL" id="AUW43698.1"/>
    </source>
</evidence>
<sequence length="73" mass="8180">MRPSKDAKRADVNLSCGREWQFCRSYRRVFRAGENIASSYAAFGLPLTIDAMLEGGFEPENSPNPQLAFPIDL</sequence>
<gene>
    <name evidence="1" type="ORF">CUJ84_Chr003361</name>
</gene>
<accession>A0A2K9Z631</accession>
<reference evidence="1 2" key="1">
    <citation type="submission" date="2017-11" db="EMBL/GenBank/DDBJ databases">
        <title>Complete genome of Rhizobium leguminosarum Norway, an ineffective micro-symbiont.</title>
        <authorList>
            <person name="Hoffrichter A."/>
            <person name="Liang J."/>
            <person name="Brachmann A."/>
            <person name="Marin M."/>
        </authorList>
    </citation>
    <scope>NUCLEOTIDE SEQUENCE [LARGE SCALE GENOMIC DNA]</scope>
    <source>
        <strain evidence="1 2">Norway</strain>
    </source>
</reference>
<name>A0A2K9Z631_RHILE</name>
<protein>
    <submittedName>
        <fullName evidence="1">Uncharacterized protein</fullName>
    </submittedName>
</protein>
<dbReference type="EMBL" id="CP025012">
    <property type="protein sequence ID" value="AUW43698.1"/>
    <property type="molecule type" value="Genomic_DNA"/>
</dbReference>
<evidence type="ECO:0000313" key="2">
    <source>
        <dbReference type="Proteomes" id="UP000238523"/>
    </source>
</evidence>
<organism evidence="1 2">
    <name type="scientific">Rhizobium leguminosarum</name>
    <dbReference type="NCBI Taxonomy" id="384"/>
    <lineage>
        <taxon>Bacteria</taxon>
        <taxon>Pseudomonadati</taxon>
        <taxon>Pseudomonadota</taxon>
        <taxon>Alphaproteobacteria</taxon>
        <taxon>Hyphomicrobiales</taxon>
        <taxon>Rhizobiaceae</taxon>
        <taxon>Rhizobium/Agrobacterium group</taxon>
        <taxon>Rhizobium</taxon>
    </lineage>
</organism>
<proteinExistence type="predicted"/>
<dbReference type="AlphaFoldDB" id="A0A2K9Z631"/>